<reference evidence="1" key="1">
    <citation type="submission" date="2022-08" db="EMBL/GenBank/DDBJ databases">
        <authorList>
            <person name="Kallberg Y."/>
            <person name="Tangrot J."/>
            <person name="Rosling A."/>
        </authorList>
    </citation>
    <scope>NUCLEOTIDE SEQUENCE</scope>
    <source>
        <strain evidence="1">Wild A</strain>
    </source>
</reference>
<name>A0A9W4WW69_9GLOM</name>
<feature type="non-terminal residue" evidence="1">
    <location>
        <position position="75"/>
    </location>
</feature>
<dbReference type="AlphaFoldDB" id="A0A9W4WW69"/>
<dbReference type="Proteomes" id="UP001153678">
    <property type="component" value="Unassembled WGS sequence"/>
</dbReference>
<keyword evidence="2" id="KW-1185">Reference proteome</keyword>
<protein>
    <submittedName>
        <fullName evidence="1">19120_t:CDS:1</fullName>
    </submittedName>
</protein>
<organism evidence="1 2">
    <name type="scientific">Funneliformis geosporum</name>
    <dbReference type="NCBI Taxonomy" id="1117311"/>
    <lineage>
        <taxon>Eukaryota</taxon>
        <taxon>Fungi</taxon>
        <taxon>Fungi incertae sedis</taxon>
        <taxon>Mucoromycota</taxon>
        <taxon>Glomeromycotina</taxon>
        <taxon>Glomeromycetes</taxon>
        <taxon>Glomerales</taxon>
        <taxon>Glomeraceae</taxon>
        <taxon>Funneliformis</taxon>
    </lineage>
</organism>
<comment type="caution">
    <text evidence="1">The sequence shown here is derived from an EMBL/GenBank/DDBJ whole genome shotgun (WGS) entry which is preliminary data.</text>
</comment>
<gene>
    <name evidence="1" type="ORF">FWILDA_LOCUS11165</name>
</gene>
<proteinExistence type="predicted"/>
<accession>A0A9W4WW69</accession>
<sequence length="75" mass="8806">MLYSPQPGLCDQCKFPFINNNMNRKSTNTFTLEDLIDDNNMKIKTKKRDDENSRKIDKTLDILSKLIIEVNQIEN</sequence>
<evidence type="ECO:0000313" key="2">
    <source>
        <dbReference type="Proteomes" id="UP001153678"/>
    </source>
</evidence>
<evidence type="ECO:0000313" key="1">
    <source>
        <dbReference type="EMBL" id="CAI2183616.1"/>
    </source>
</evidence>
<dbReference type="EMBL" id="CAMKVN010003078">
    <property type="protein sequence ID" value="CAI2183616.1"/>
    <property type="molecule type" value="Genomic_DNA"/>
</dbReference>